<reference evidence="1 2" key="1">
    <citation type="journal article" date="2018" name="Sci. Rep.">
        <title>Comparative genomics provides insights into the lifestyle and reveals functional heterogeneity of dark septate endophytic fungi.</title>
        <authorList>
            <person name="Knapp D.G."/>
            <person name="Nemeth J.B."/>
            <person name="Barry K."/>
            <person name="Hainaut M."/>
            <person name="Henrissat B."/>
            <person name="Johnson J."/>
            <person name="Kuo A."/>
            <person name="Lim J.H.P."/>
            <person name="Lipzen A."/>
            <person name="Nolan M."/>
            <person name="Ohm R.A."/>
            <person name="Tamas L."/>
            <person name="Grigoriev I.V."/>
            <person name="Spatafora J.W."/>
            <person name="Nagy L.G."/>
            <person name="Kovacs G.M."/>
        </authorList>
    </citation>
    <scope>NUCLEOTIDE SEQUENCE [LARGE SCALE GENOMIC DNA]</scope>
    <source>
        <strain evidence="1 2">DSE2036</strain>
    </source>
</reference>
<dbReference type="CDD" id="cd00920">
    <property type="entry name" value="Cupredoxin"/>
    <property type="match status" value="1"/>
</dbReference>
<evidence type="ECO:0008006" key="3">
    <source>
        <dbReference type="Google" id="ProtNLM"/>
    </source>
</evidence>
<keyword evidence="2" id="KW-1185">Reference proteome</keyword>
<sequence>MRQKMYTIQSFTVPEISIKQTGWNATITSPPLPSNTLPAKVWSSQTVHITVGGGGNLSFNPASVTVATGTTIRFDFVSGNHSLTRSSLNDPCQNSGLFDTGFAQHNPVQIKGKFLVDYVVNSTESQWFYCSQENPRSHCRSGMVFSLNPRDKQDEFVRDALNTTTTKSLGYCDTLEFYLYNSRNTTCEMTIDHSDPAFLPYSMTVKPNSCAGDQIANFSIPRGSPNGIASVSWQCIGSQALSCSLLNITGGLRDYEQLEKELAAVEPQVACLRNASSSYHSAPVMSNATAGDSTLDQDCI</sequence>
<dbReference type="PANTHER" id="PTHR34883">
    <property type="entry name" value="SERINE-RICH PROTEIN, PUTATIVE-RELATED-RELATED"/>
    <property type="match status" value="1"/>
</dbReference>
<evidence type="ECO:0000313" key="2">
    <source>
        <dbReference type="Proteomes" id="UP000244855"/>
    </source>
</evidence>
<protein>
    <recommendedName>
        <fullName evidence="3">Cupredoxin</fullName>
    </recommendedName>
</protein>
<proteinExistence type="predicted"/>
<gene>
    <name evidence="1" type="ORF">DM02DRAFT_673245</name>
</gene>
<dbReference type="SUPFAM" id="SSF49503">
    <property type="entry name" value="Cupredoxins"/>
    <property type="match status" value="1"/>
</dbReference>
<dbReference type="InterPro" id="IPR052953">
    <property type="entry name" value="Ser-rich/MCO-related"/>
</dbReference>
<dbReference type="InterPro" id="IPR008972">
    <property type="entry name" value="Cupredoxin"/>
</dbReference>
<name>A0A2V1DK82_9PLEO</name>
<dbReference type="OrthoDB" id="5104857at2759"/>
<accession>A0A2V1DK82</accession>
<dbReference type="Gene3D" id="2.60.40.420">
    <property type="entry name" value="Cupredoxins - blue copper proteins"/>
    <property type="match status" value="1"/>
</dbReference>
<dbReference type="STRING" id="97972.A0A2V1DK82"/>
<evidence type="ECO:0000313" key="1">
    <source>
        <dbReference type="EMBL" id="PVH98606.1"/>
    </source>
</evidence>
<dbReference type="Proteomes" id="UP000244855">
    <property type="component" value="Unassembled WGS sequence"/>
</dbReference>
<dbReference type="PANTHER" id="PTHR34883:SF16">
    <property type="entry name" value="RICH PROTEIN, PUTATIVE-RELATED"/>
    <property type="match status" value="1"/>
</dbReference>
<organism evidence="1 2">
    <name type="scientific">Periconia macrospinosa</name>
    <dbReference type="NCBI Taxonomy" id="97972"/>
    <lineage>
        <taxon>Eukaryota</taxon>
        <taxon>Fungi</taxon>
        <taxon>Dikarya</taxon>
        <taxon>Ascomycota</taxon>
        <taxon>Pezizomycotina</taxon>
        <taxon>Dothideomycetes</taxon>
        <taxon>Pleosporomycetidae</taxon>
        <taxon>Pleosporales</taxon>
        <taxon>Massarineae</taxon>
        <taxon>Periconiaceae</taxon>
        <taxon>Periconia</taxon>
    </lineage>
</organism>
<dbReference type="EMBL" id="KZ805409">
    <property type="protein sequence ID" value="PVH98606.1"/>
    <property type="molecule type" value="Genomic_DNA"/>
</dbReference>
<dbReference type="AlphaFoldDB" id="A0A2V1DK82"/>